<dbReference type="PANTHER" id="PTHR43308">
    <property type="entry name" value="OUTER MEMBRANE PROTEIN ALPHA-RELATED"/>
    <property type="match status" value="1"/>
</dbReference>
<dbReference type="PANTHER" id="PTHR43308:SF5">
    <property type="entry name" value="S-LAYER PROTEIN _ PEPTIDOGLYCAN ENDO-BETA-N-ACETYLGLUCOSAMINIDASE"/>
    <property type="match status" value="1"/>
</dbReference>
<dbReference type="InterPro" id="IPR051465">
    <property type="entry name" value="Cell_Envelope_Struct_Comp"/>
</dbReference>
<evidence type="ECO:0000313" key="3">
    <source>
        <dbReference type="EMBL" id="MDQ0428823.1"/>
    </source>
</evidence>
<keyword evidence="1" id="KW-0732">Signal</keyword>
<dbReference type="EMBL" id="JAUSWB010000004">
    <property type="protein sequence ID" value="MDQ0428823.1"/>
    <property type="molecule type" value="Genomic_DNA"/>
</dbReference>
<dbReference type="InterPro" id="IPR011045">
    <property type="entry name" value="N2O_reductase_N"/>
</dbReference>
<feature type="domain" description="SLH" evidence="2">
    <location>
        <begin position="23"/>
        <end position="83"/>
    </location>
</feature>
<protein>
    <recommendedName>
        <fullName evidence="2">SLH domain-containing protein</fullName>
    </recommendedName>
</protein>
<feature type="chain" id="PRO_5045881420" description="SLH domain-containing protein" evidence="1">
    <location>
        <begin position="28"/>
        <end position="517"/>
    </location>
</feature>
<evidence type="ECO:0000256" key="1">
    <source>
        <dbReference type="SAM" id="SignalP"/>
    </source>
</evidence>
<accession>A0ABU0GTY3</accession>
<sequence>MLKKVSALCTAAALFAMLLPAPQPVSAATFGDVKNFKEEIQYLTDLKIINGYPGGTYRPEQPILRVQAVMMIMREKGLKTEDIPDPGFSDIKKGDPGYEDVAAATYYGLIEGKGNNRFDPKGEMTRGEMSKVLALAYELGGMYPAGFSDVTERQWMYPFVSSLAAHNVTNGYPDGTFRSQVTINREQFAAFMARILNPEFKPYASDKADSFLGDALDIEMLDIVKNPEQPIFYILDGLTNSLVSYNYETFEMDSTALPYRAESLAYAKGKVYVTQHKMNHEYWTGDVKEKGAYAIFDADSLEMVKLWHLEMDPYDIEANNEGQVFISGGSNQHTDLLSLDSKTGAILSKQMLYMQAKISLTPNQKNLLVISTQISPRNLSTFPIVDGLLQAEIRSPYHGDYDMTPDLSVTPDGKYILNGFGSMFSANTMSYLGTLDRSFSSSAVDVASRELHTAFETNLIQSYHYPDLISKDQLVTYGNIHKLFYDEQADKLIALTTVRFGQTTYPYLGIETIDMGD</sequence>
<feature type="domain" description="SLH" evidence="2">
    <location>
        <begin position="143"/>
        <end position="206"/>
    </location>
</feature>
<reference evidence="3 4" key="1">
    <citation type="submission" date="2023-07" db="EMBL/GenBank/DDBJ databases">
        <title>Genomic Encyclopedia of Type Strains, Phase IV (KMG-IV): sequencing the most valuable type-strain genomes for metagenomic binning, comparative biology and taxonomic classification.</title>
        <authorList>
            <person name="Goeker M."/>
        </authorList>
    </citation>
    <scope>NUCLEOTIDE SEQUENCE [LARGE SCALE GENOMIC DNA]</scope>
    <source>
        <strain evidence="3 4">DSM 16419</strain>
    </source>
</reference>
<dbReference type="RefSeq" id="WP_308786977.1">
    <property type="nucleotide sequence ID" value="NZ_JAUSWB010000004.1"/>
</dbReference>
<dbReference type="PROSITE" id="PS51272">
    <property type="entry name" value="SLH"/>
    <property type="match status" value="3"/>
</dbReference>
<evidence type="ECO:0000313" key="4">
    <source>
        <dbReference type="Proteomes" id="UP001241988"/>
    </source>
</evidence>
<comment type="caution">
    <text evidence="3">The sequence shown here is derived from an EMBL/GenBank/DDBJ whole genome shotgun (WGS) entry which is preliminary data.</text>
</comment>
<dbReference type="Pfam" id="PF00395">
    <property type="entry name" value="SLH"/>
    <property type="match status" value="3"/>
</dbReference>
<proteinExistence type="predicted"/>
<feature type="domain" description="SLH" evidence="2">
    <location>
        <begin position="84"/>
        <end position="142"/>
    </location>
</feature>
<organism evidence="3 4">
    <name type="scientific">Planomicrobium stackebrandtii</name>
    <dbReference type="NCBI Taxonomy" id="253160"/>
    <lineage>
        <taxon>Bacteria</taxon>
        <taxon>Bacillati</taxon>
        <taxon>Bacillota</taxon>
        <taxon>Bacilli</taxon>
        <taxon>Bacillales</taxon>
        <taxon>Caryophanaceae</taxon>
        <taxon>Planomicrobium</taxon>
    </lineage>
</organism>
<dbReference type="SUPFAM" id="SSF50974">
    <property type="entry name" value="Nitrous oxide reductase, N-terminal domain"/>
    <property type="match status" value="1"/>
</dbReference>
<evidence type="ECO:0000259" key="2">
    <source>
        <dbReference type="PROSITE" id="PS51272"/>
    </source>
</evidence>
<name>A0ABU0GTY3_9BACL</name>
<dbReference type="InterPro" id="IPR001119">
    <property type="entry name" value="SLH_dom"/>
</dbReference>
<gene>
    <name evidence="3" type="ORF">QOZ98_001650</name>
</gene>
<feature type="signal peptide" evidence="1">
    <location>
        <begin position="1"/>
        <end position="27"/>
    </location>
</feature>
<keyword evidence="4" id="KW-1185">Reference proteome</keyword>
<dbReference type="Proteomes" id="UP001241988">
    <property type="component" value="Unassembled WGS sequence"/>
</dbReference>